<feature type="transmembrane region" description="Helical" evidence="7">
    <location>
        <begin position="410"/>
        <end position="428"/>
    </location>
</feature>
<dbReference type="GO" id="GO:0022857">
    <property type="term" value="F:transmembrane transporter activity"/>
    <property type="evidence" value="ECO:0007669"/>
    <property type="project" value="InterPro"/>
</dbReference>
<dbReference type="EMBL" id="CP060714">
    <property type="protein sequence ID" value="QNN55997.1"/>
    <property type="molecule type" value="Genomic_DNA"/>
</dbReference>
<dbReference type="InterPro" id="IPR011701">
    <property type="entry name" value="MFS"/>
</dbReference>
<feature type="transmembrane region" description="Helical" evidence="7">
    <location>
        <begin position="59"/>
        <end position="83"/>
    </location>
</feature>
<gene>
    <name evidence="9" type="ORF">H9K76_15565</name>
</gene>
<evidence type="ECO:0000256" key="2">
    <source>
        <dbReference type="ARBA" id="ARBA00022448"/>
    </source>
</evidence>
<keyword evidence="6 7" id="KW-0472">Membrane</keyword>
<dbReference type="Gene3D" id="1.20.1250.20">
    <property type="entry name" value="MFS general substrate transporter like domains"/>
    <property type="match status" value="2"/>
</dbReference>
<organism evidence="9 10">
    <name type="scientific">Diaphorobacter ruginosibacter</name>
    <dbReference type="NCBI Taxonomy" id="1715720"/>
    <lineage>
        <taxon>Bacteria</taxon>
        <taxon>Pseudomonadati</taxon>
        <taxon>Pseudomonadota</taxon>
        <taxon>Betaproteobacteria</taxon>
        <taxon>Burkholderiales</taxon>
        <taxon>Comamonadaceae</taxon>
        <taxon>Diaphorobacter</taxon>
    </lineage>
</organism>
<reference evidence="9 10" key="1">
    <citation type="submission" date="2020-08" db="EMBL/GenBank/DDBJ databases">
        <title>Genome sequence of Diaphorobacter ruginosibacter DSM 27467T.</title>
        <authorList>
            <person name="Hyun D.-W."/>
            <person name="Bae J.-W."/>
        </authorList>
    </citation>
    <scope>NUCLEOTIDE SEQUENCE [LARGE SCALE GENOMIC DNA]</scope>
    <source>
        <strain evidence="9 10">DSM 27467</strain>
    </source>
</reference>
<dbReference type="FunFam" id="1.20.1250.20:FF:000001">
    <property type="entry name" value="Dicarboxylate MFS transporter"/>
    <property type="match status" value="1"/>
</dbReference>
<dbReference type="AlphaFoldDB" id="A0A7G9RK72"/>
<dbReference type="InterPro" id="IPR020846">
    <property type="entry name" value="MFS_dom"/>
</dbReference>
<keyword evidence="2" id="KW-0813">Transport</keyword>
<feature type="transmembrane region" description="Helical" evidence="7">
    <location>
        <begin position="341"/>
        <end position="365"/>
    </location>
</feature>
<feature type="domain" description="Major facilitator superfamily (MFS) profile" evidence="8">
    <location>
        <begin position="22"/>
        <end position="433"/>
    </location>
</feature>
<evidence type="ECO:0000256" key="3">
    <source>
        <dbReference type="ARBA" id="ARBA00022475"/>
    </source>
</evidence>
<dbReference type="PROSITE" id="PS50850">
    <property type="entry name" value="MFS"/>
    <property type="match status" value="1"/>
</dbReference>
<keyword evidence="4 7" id="KW-0812">Transmembrane</keyword>
<dbReference type="SUPFAM" id="SSF103473">
    <property type="entry name" value="MFS general substrate transporter"/>
    <property type="match status" value="1"/>
</dbReference>
<keyword evidence="5 7" id="KW-1133">Transmembrane helix</keyword>
<evidence type="ECO:0000256" key="1">
    <source>
        <dbReference type="ARBA" id="ARBA00004651"/>
    </source>
</evidence>
<dbReference type="PANTHER" id="PTHR43045:SF1">
    <property type="entry name" value="SHIKIMATE TRANSPORTER"/>
    <property type="match status" value="1"/>
</dbReference>
<evidence type="ECO:0000256" key="7">
    <source>
        <dbReference type="SAM" id="Phobius"/>
    </source>
</evidence>
<evidence type="ECO:0000256" key="5">
    <source>
        <dbReference type="ARBA" id="ARBA00022989"/>
    </source>
</evidence>
<dbReference type="PANTHER" id="PTHR43045">
    <property type="entry name" value="SHIKIMATE TRANSPORTER"/>
    <property type="match status" value="1"/>
</dbReference>
<comment type="subcellular location">
    <subcellularLocation>
        <location evidence="1">Cell membrane</location>
        <topology evidence="1">Multi-pass membrane protein</topology>
    </subcellularLocation>
</comment>
<evidence type="ECO:0000259" key="8">
    <source>
        <dbReference type="PROSITE" id="PS50850"/>
    </source>
</evidence>
<feature type="transmembrane region" description="Helical" evidence="7">
    <location>
        <begin position="315"/>
        <end position="335"/>
    </location>
</feature>
<feature type="transmembrane region" description="Helical" evidence="7">
    <location>
        <begin position="196"/>
        <end position="215"/>
    </location>
</feature>
<proteinExistence type="predicted"/>
<dbReference type="CDD" id="cd17369">
    <property type="entry name" value="MFS_ShiA_like"/>
    <property type="match status" value="1"/>
</dbReference>
<dbReference type="InterPro" id="IPR036259">
    <property type="entry name" value="MFS_trans_sf"/>
</dbReference>
<dbReference type="Proteomes" id="UP000515811">
    <property type="component" value="Chromosome"/>
</dbReference>
<evidence type="ECO:0000256" key="4">
    <source>
        <dbReference type="ARBA" id="ARBA00022692"/>
    </source>
</evidence>
<protein>
    <submittedName>
        <fullName evidence="9">MHS family MFS transporter</fullName>
    </submittedName>
</protein>
<accession>A0A7G9RK72</accession>
<feature type="transmembrane region" description="Helical" evidence="7">
    <location>
        <begin position="286"/>
        <end position="308"/>
    </location>
</feature>
<feature type="transmembrane region" description="Helical" evidence="7">
    <location>
        <begin position="250"/>
        <end position="274"/>
    </location>
</feature>
<feature type="transmembrane region" description="Helical" evidence="7">
    <location>
        <begin position="95"/>
        <end position="113"/>
    </location>
</feature>
<evidence type="ECO:0000313" key="10">
    <source>
        <dbReference type="Proteomes" id="UP000515811"/>
    </source>
</evidence>
<feature type="transmembrane region" description="Helical" evidence="7">
    <location>
        <begin position="161"/>
        <end position="184"/>
    </location>
</feature>
<dbReference type="RefSeq" id="WP_187596269.1">
    <property type="nucleotide sequence ID" value="NZ_CP060714.1"/>
</dbReference>
<dbReference type="GO" id="GO:0005886">
    <property type="term" value="C:plasma membrane"/>
    <property type="evidence" value="ECO:0007669"/>
    <property type="project" value="UniProtKB-SubCell"/>
</dbReference>
<dbReference type="KEGG" id="drg:H9K76_15565"/>
<evidence type="ECO:0000313" key="9">
    <source>
        <dbReference type="EMBL" id="QNN55997.1"/>
    </source>
</evidence>
<keyword evidence="10" id="KW-1185">Reference proteome</keyword>
<feature type="transmembrane region" description="Helical" evidence="7">
    <location>
        <begin position="377"/>
        <end position="404"/>
    </location>
</feature>
<evidence type="ECO:0000256" key="6">
    <source>
        <dbReference type="ARBA" id="ARBA00023136"/>
    </source>
</evidence>
<feature type="transmembrane region" description="Helical" evidence="7">
    <location>
        <begin position="119"/>
        <end position="140"/>
    </location>
</feature>
<dbReference type="Pfam" id="PF07690">
    <property type="entry name" value="MFS_1"/>
    <property type="match status" value="1"/>
</dbReference>
<name>A0A7G9RK72_9BURK</name>
<sequence>MQTTISGSAATPAVPTNSVRKVAAASLAGTTLEFYDHFIYGTAAALVFPRLFFPQGDPLVSTLLSFASYGVAFVARPMGAAIFGHFGDKIGRKSILFVTLMMMGLATFGIGLLPGYETLGILAPILLVLLRIIQGTALGGEWGGATIMVNELDPTGKRRGLLGSVVQMAAPIGLLLANGVFAVVTKQLSDEQFLSWGWRIPFLMSSLLVIIGLYIRAQVNESALFEKLEAKGEESPAPIKELLTHYKRKLLIGFGARLGGDISFYVFTLFLLYYVPTKLGLPKDVALYGVLAGAVAQIIFIPIAGWLCDRLGRRPVLMFGGLGGAAWTFAFFALIETRNPTLIVLAAFVGMGFVSFMFSPLASFLPELFATRVRVTGASLGFQFAGVFGGALAPIICTSLLAAYSSTFPVAIYCAVACALIAVAAWSARETARAHLNEIDSR</sequence>
<keyword evidence="3" id="KW-1003">Cell membrane</keyword>